<evidence type="ECO:0000313" key="11">
    <source>
        <dbReference type="Proteomes" id="UP000199377"/>
    </source>
</evidence>
<evidence type="ECO:0000256" key="1">
    <source>
        <dbReference type="ARBA" id="ARBA00004651"/>
    </source>
</evidence>
<feature type="domain" description="DUF4131" evidence="9">
    <location>
        <begin position="62"/>
        <end position="225"/>
    </location>
</feature>
<dbReference type="InterPro" id="IPR025405">
    <property type="entry name" value="DUF4131"/>
</dbReference>
<feature type="transmembrane region" description="Helical" evidence="7">
    <location>
        <begin position="442"/>
        <end position="466"/>
    </location>
</feature>
<dbReference type="Proteomes" id="UP000199377">
    <property type="component" value="Unassembled WGS sequence"/>
</dbReference>
<feature type="transmembrane region" description="Helical" evidence="7">
    <location>
        <begin position="405"/>
        <end position="421"/>
    </location>
</feature>
<keyword evidence="2" id="KW-1003">Cell membrane</keyword>
<dbReference type="PANTHER" id="PTHR30619">
    <property type="entry name" value="DNA INTERNALIZATION/COMPETENCE PROTEIN COMEC/REC2"/>
    <property type="match status" value="1"/>
</dbReference>
<organism evidence="10 11">
    <name type="scientific">Albimonas pacifica</name>
    <dbReference type="NCBI Taxonomy" id="1114924"/>
    <lineage>
        <taxon>Bacteria</taxon>
        <taxon>Pseudomonadati</taxon>
        <taxon>Pseudomonadota</taxon>
        <taxon>Alphaproteobacteria</taxon>
        <taxon>Rhodobacterales</taxon>
        <taxon>Paracoccaceae</taxon>
        <taxon>Albimonas</taxon>
    </lineage>
</organism>
<keyword evidence="11" id="KW-1185">Reference proteome</keyword>
<dbReference type="AlphaFoldDB" id="A0A1I3IQZ9"/>
<dbReference type="EMBL" id="FOQH01000007">
    <property type="protein sequence ID" value="SFI50277.1"/>
    <property type="molecule type" value="Genomic_DNA"/>
</dbReference>
<feature type="transmembrane region" description="Helical" evidence="7">
    <location>
        <begin position="540"/>
        <end position="557"/>
    </location>
</feature>
<name>A0A1I3IQZ9_9RHOB</name>
<dbReference type="NCBIfam" id="TIGR00360">
    <property type="entry name" value="ComEC_N-term"/>
    <property type="match status" value="1"/>
</dbReference>
<evidence type="ECO:0000256" key="2">
    <source>
        <dbReference type="ARBA" id="ARBA00022475"/>
    </source>
</evidence>
<dbReference type="STRING" id="1114924.SAMN05216258_107179"/>
<dbReference type="Pfam" id="PF13567">
    <property type="entry name" value="DUF4131"/>
    <property type="match status" value="1"/>
</dbReference>
<feature type="domain" description="ComEC/Rec2-related protein" evidence="8">
    <location>
        <begin position="278"/>
        <end position="561"/>
    </location>
</feature>
<feature type="region of interest" description="Disordered" evidence="6">
    <location>
        <begin position="705"/>
        <end position="725"/>
    </location>
</feature>
<feature type="transmembrane region" description="Helical" evidence="7">
    <location>
        <begin position="564"/>
        <end position="580"/>
    </location>
</feature>
<feature type="transmembrane region" description="Helical" evidence="7">
    <location>
        <begin position="382"/>
        <end position="399"/>
    </location>
</feature>
<dbReference type="RefSeq" id="WP_177236292.1">
    <property type="nucleotide sequence ID" value="NZ_FOQH01000007.1"/>
</dbReference>
<sequence>MPDVPHNPSVAPARWSAAPLRRAADAWAGLVERERRRAPLWAPAFLGLGIWIYFSLLAEPDGWAVAACVALPAAIVPILMMGRRIPGTTALPPIAAALLVAVGLVAAGFASASLRAGVVAAPVLAERIDATVQGRVAEITRSHTDRRRVELRDVVIYGLSPGETPRRVRVTLLEGAFARKVSLGERIEVFAQLGPPEGPVEPGGFDFRRHAWFESLGAIGFARGPLVAAHPDVVETAAPDPWSLAQVALAVERLRGRLTDGILAALPNREGAFAAAILTGSREEVRGDEMQALRDSNLAHLLAISGLHMGLLAAIAFWSARFLLACWPWLAVRVPTKKVAAGAALAAAAGYLALSGASVATQRAFVMAAAALIAIMVDRPAISLRALAAAAVAILLIRPESLMDAGFQMSFAATAALVGAWEFARDRRWLRPSHESGRGRRILLWAGGLLLTSLVAGAATAPFAAAHFNRMTTWGLPANLLAAPVMAFWVAPMGALSAALAPLGLHQWPLTAMGWGVGVILDIAQVFAGLPLAVRPVSSPPPVALPLLALGGLWLVIWASRLRLAGLAAMLAAAAIWIPGGERPELLIAPRAAAMGVLGEQGRAVDRARGAGYAIETWLANDGDPVEQAVAAGRPGIDRQPRRAEAALANGWRVVLLGGIVTPERLQEDCAARTVVLAYSARPGAGAPGPCVTLDGDALRGLGAVSIEPDDGPEGGPDSGGVRIRGSLSDARLRLWGRADPQRDPVD</sequence>
<dbReference type="PANTHER" id="PTHR30619:SF1">
    <property type="entry name" value="RECOMBINATION PROTEIN 2"/>
    <property type="match status" value="1"/>
</dbReference>
<feature type="transmembrane region" description="Helical" evidence="7">
    <location>
        <begin position="63"/>
        <end position="82"/>
    </location>
</feature>
<protein>
    <submittedName>
        <fullName evidence="10">Competence protein ComEC</fullName>
    </submittedName>
</protein>
<comment type="subcellular location">
    <subcellularLocation>
        <location evidence="1">Cell membrane</location>
        <topology evidence="1">Multi-pass membrane protein</topology>
    </subcellularLocation>
</comment>
<dbReference type="InterPro" id="IPR004477">
    <property type="entry name" value="ComEC_N"/>
</dbReference>
<evidence type="ECO:0000256" key="3">
    <source>
        <dbReference type="ARBA" id="ARBA00022692"/>
    </source>
</evidence>
<feature type="transmembrane region" description="Helical" evidence="7">
    <location>
        <begin position="40"/>
        <end position="57"/>
    </location>
</feature>
<dbReference type="InterPro" id="IPR052159">
    <property type="entry name" value="Competence_DNA_uptake"/>
</dbReference>
<keyword evidence="3 7" id="KW-0812">Transmembrane</keyword>
<evidence type="ECO:0000256" key="6">
    <source>
        <dbReference type="SAM" id="MobiDB-lite"/>
    </source>
</evidence>
<proteinExistence type="predicted"/>
<evidence type="ECO:0000256" key="4">
    <source>
        <dbReference type="ARBA" id="ARBA00022989"/>
    </source>
</evidence>
<evidence type="ECO:0000259" key="8">
    <source>
        <dbReference type="Pfam" id="PF03772"/>
    </source>
</evidence>
<evidence type="ECO:0000259" key="9">
    <source>
        <dbReference type="Pfam" id="PF13567"/>
    </source>
</evidence>
<feature type="transmembrane region" description="Helical" evidence="7">
    <location>
        <begin position="486"/>
        <end position="505"/>
    </location>
</feature>
<evidence type="ECO:0000313" key="10">
    <source>
        <dbReference type="EMBL" id="SFI50277.1"/>
    </source>
</evidence>
<gene>
    <name evidence="10" type="ORF">SAMN05216258_107179</name>
</gene>
<dbReference type="Pfam" id="PF03772">
    <property type="entry name" value="Competence"/>
    <property type="match status" value="1"/>
</dbReference>
<accession>A0A1I3IQZ9</accession>
<reference evidence="10 11" key="1">
    <citation type="submission" date="2016-10" db="EMBL/GenBank/DDBJ databases">
        <authorList>
            <person name="de Groot N.N."/>
        </authorList>
    </citation>
    <scope>NUCLEOTIDE SEQUENCE [LARGE SCALE GENOMIC DNA]</scope>
    <source>
        <strain evidence="10 11">CGMCC 1.11030</strain>
    </source>
</reference>
<feature type="transmembrane region" description="Helical" evidence="7">
    <location>
        <begin position="94"/>
        <end position="114"/>
    </location>
</feature>
<feature type="transmembrane region" description="Helical" evidence="7">
    <location>
        <begin position="512"/>
        <end position="534"/>
    </location>
</feature>
<feature type="transmembrane region" description="Helical" evidence="7">
    <location>
        <begin position="339"/>
        <end position="354"/>
    </location>
</feature>
<evidence type="ECO:0000256" key="7">
    <source>
        <dbReference type="SAM" id="Phobius"/>
    </source>
</evidence>
<feature type="transmembrane region" description="Helical" evidence="7">
    <location>
        <begin position="298"/>
        <end position="318"/>
    </location>
</feature>
<keyword evidence="4 7" id="KW-1133">Transmembrane helix</keyword>
<dbReference type="GO" id="GO:0005886">
    <property type="term" value="C:plasma membrane"/>
    <property type="evidence" value="ECO:0007669"/>
    <property type="project" value="UniProtKB-SubCell"/>
</dbReference>
<keyword evidence="5 7" id="KW-0472">Membrane</keyword>
<evidence type="ECO:0000256" key="5">
    <source>
        <dbReference type="ARBA" id="ARBA00023136"/>
    </source>
</evidence>